<dbReference type="PANTHER" id="PTHR46797:SF2">
    <property type="entry name" value="TRANSCRIPTIONAL REGULATOR"/>
    <property type="match status" value="1"/>
</dbReference>
<evidence type="ECO:0000256" key="1">
    <source>
        <dbReference type="ARBA" id="ARBA00023125"/>
    </source>
</evidence>
<reference evidence="3 4" key="1">
    <citation type="submission" date="2020-08" db="EMBL/GenBank/DDBJ databases">
        <title>Genomic Encyclopedia of Type Strains, Phase IV (KMG-IV): sequencing the most valuable type-strain genomes for metagenomic binning, comparative biology and taxonomic classification.</title>
        <authorList>
            <person name="Goeker M."/>
        </authorList>
    </citation>
    <scope>NUCLEOTIDE SEQUENCE [LARGE SCALE GENOMIC DNA]</scope>
    <source>
        <strain evidence="3 4">DSM 22336</strain>
    </source>
</reference>
<dbReference type="AlphaFoldDB" id="A0A841M116"/>
<dbReference type="InterPro" id="IPR001387">
    <property type="entry name" value="Cro/C1-type_HTH"/>
</dbReference>
<dbReference type="CDD" id="cd02209">
    <property type="entry name" value="cupin_XRE_C"/>
    <property type="match status" value="1"/>
</dbReference>
<organism evidence="3 4">
    <name type="scientific">Paenochrobactrum gallinarii</name>
    <dbReference type="NCBI Taxonomy" id="643673"/>
    <lineage>
        <taxon>Bacteria</taxon>
        <taxon>Pseudomonadati</taxon>
        <taxon>Pseudomonadota</taxon>
        <taxon>Alphaproteobacteria</taxon>
        <taxon>Hyphomicrobiales</taxon>
        <taxon>Brucellaceae</taxon>
        <taxon>Paenochrobactrum</taxon>
    </lineage>
</organism>
<dbReference type="InterPro" id="IPR011051">
    <property type="entry name" value="RmlC_Cupin_sf"/>
</dbReference>
<dbReference type="Proteomes" id="UP000555393">
    <property type="component" value="Unassembled WGS sequence"/>
</dbReference>
<dbReference type="CDD" id="cd00093">
    <property type="entry name" value="HTH_XRE"/>
    <property type="match status" value="1"/>
</dbReference>
<keyword evidence="4" id="KW-1185">Reference proteome</keyword>
<evidence type="ECO:0000259" key="2">
    <source>
        <dbReference type="PROSITE" id="PS50943"/>
    </source>
</evidence>
<feature type="domain" description="HTH cro/C1-type" evidence="2">
    <location>
        <begin position="24"/>
        <end position="78"/>
    </location>
</feature>
<dbReference type="SUPFAM" id="SSF51182">
    <property type="entry name" value="RmlC-like cupins"/>
    <property type="match status" value="1"/>
</dbReference>
<dbReference type="PANTHER" id="PTHR46797">
    <property type="entry name" value="HTH-TYPE TRANSCRIPTIONAL REGULATOR"/>
    <property type="match status" value="1"/>
</dbReference>
<dbReference type="GO" id="GO:0003700">
    <property type="term" value="F:DNA-binding transcription factor activity"/>
    <property type="evidence" value="ECO:0007669"/>
    <property type="project" value="TreeGrafter"/>
</dbReference>
<proteinExistence type="predicted"/>
<dbReference type="InterPro" id="IPR014710">
    <property type="entry name" value="RmlC-like_jellyroll"/>
</dbReference>
<keyword evidence="1" id="KW-0238">DNA-binding</keyword>
<dbReference type="PROSITE" id="PS50943">
    <property type="entry name" value="HTH_CROC1"/>
    <property type="match status" value="1"/>
</dbReference>
<dbReference type="RefSeq" id="WP_184224687.1">
    <property type="nucleotide sequence ID" value="NZ_JACIIU010000031.1"/>
</dbReference>
<dbReference type="InterPro" id="IPR010982">
    <property type="entry name" value="Lambda_DNA-bd_dom_sf"/>
</dbReference>
<dbReference type="EMBL" id="JACIIU010000031">
    <property type="protein sequence ID" value="MBB6262452.1"/>
    <property type="molecule type" value="Genomic_DNA"/>
</dbReference>
<dbReference type="Pfam" id="PF01381">
    <property type="entry name" value="HTH_3"/>
    <property type="match status" value="1"/>
</dbReference>
<accession>A0A841M116</accession>
<dbReference type="Pfam" id="PF07883">
    <property type="entry name" value="Cupin_2"/>
    <property type="match status" value="1"/>
</dbReference>
<dbReference type="Gene3D" id="1.10.260.40">
    <property type="entry name" value="lambda repressor-like DNA-binding domains"/>
    <property type="match status" value="1"/>
</dbReference>
<evidence type="ECO:0000313" key="4">
    <source>
        <dbReference type="Proteomes" id="UP000555393"/>
    </source>
</evidence>
<dbReference type="SMART" id="SM00530">
    <property type="entry name" value="HTH_XRE"/>
    <property type="match status" value="1"/>
</dbReference>
<dbReference type="GO" id="GO:0003677">
    <property type="term" value="F:DNA binding"/>
    <property type="evidence" value="ECO:0007669"/>
    <property type="project" value="UniProtKB-KW"/>
</dbReference>
<dbReference type="Gene3D" id="2.60.120.10">
    <property type="entry name" value="Jelly Rolls"/>
    <property type="match status" value="1"/>
</dbReference>
<protein>
    <submittedName>
        <fullName evidence="3">Transcriptional regulator with XRE-family HTH domain</fullName>
    </submittedName>
</protein>
<comment type="caution">
    <text evidence="3">The sequence shown here is derived from an EMBL/GenBank/DDBJ whole genome shotgun (WGS) entry which is preliminary data.</text>
</comment>
<dbReference type="GO" id="GO:0005829">
    <property type="term" value="C:cytosol"/>
    <property type="evidence" value="ECO:0007669"/>
    <property type="project" value="TreeGrafter"/>
</dbReference>
<evidence type="ECO:0000313" key="3">
    <source>
        <dbReference type="EMBL" id="MBB6262452.1"/>
    </source>
</evidence>
<name>A0A841M116_9HYPH</name>
<dbReference type="SUPFAM" id="SSF47413">
    <property type="entry name" value="lambda repressor-like DNA-binding domains"/>
    <property type="match status" value="1"/>
</dbReference>
<sequence length="202" mass="21906">MIDSKQKVSGAAQQERSEKIGQRLRALRAERNMTISDLADAAGISSGLISQIERGNSNPSMKTIEKLREALGVNIWEFTDMTQSRLIADPSFVRRADSRPKIAVGTNGFSKELLSPQSNYNMRFMILTLPPGARSEDVLSGPGNKGGYVLEGTALLTVGAETAELASGDSFQFSSSLSHDIENPGTDTTRIIWIIGIHDSHL</sequence>
<gene>
    <name evidence="3" type="ORF">FHS77_003026</name>
</gene>
<dbReference type="InterPro" id="IPR013096">
    <property type="entry name" value="Cupin_2"/>
</dbReference>
<dbReference type="InterPro" id="IPR050807">
    <property type="entry name" value="TransReg_Diox_bact_type"/>
</dbReference>